<dbReference type="Pfam" id="PF01753">
    <property type="entry name" value="zf-MYND"/>
    <property type="match status" value="1"/>
</dbReference>
<accession>A0A7S2LTG1</accession>
<dbReference type="AlphaFoldDB" id="A0A7S2LTG1"/>
<evidence type="ECO:0000256" key="1">
    <source>
        <dbReference type="ARBA" id="ARBA00022723"/>
    </source>
</evidence>
<dbReference type="InterPro" id="IPR002893">
    <property type="entry name" value="Znf_MYND"/>
</dbReference>
<evidence type="ECO:0000256" key="2">
    <source>
        <dbReference type="ARBA" id="ARBA00022771"/>
    </source>
</evidence>
<sequence>MVDREWCKRYTLHQSMPVDNTALVIACACLASATVVGRPSLPLDHYADCAVQLIMLGADVNRTLNLYSASRDGTNLLDIEPTHLPTWRKLKFAGKSAKELAILAKHTRVLEAMESMSTIEKKIANAHCRCGSRLKWSECHGAREVVGGGAYYCMKSVDPPRVCFRFSPVALCYCNQNFNLHYDCCWNSINLRPVYLDDVECKKGQYLNLTKKLGMFLRGGGKCSQESLDNVVATWLNFQNDFPPEQLGKTGLEKYPVEVYAGCISRLDDYFYWTNAHWKLEKSELLRRVQEWNEALESYCKDKGLDGEIGQEFLERHKVSPFAPCGNRSCDRVEERVKEFQLCSRCMIISYCSKECIRADWKRHKIECRKCD</sequence>
<dbReference type="GO" id="GO:0008270">
    <property type="term" value="F:zinc ion binding"/>
    <property type="evidence" value="ECO:0007669"/>
    <property type="project" value="UniProtKB-KW"/>
</dbReference>
<name>A0A7S2LTG1_9STRA</name>
<keyword evidence="3" id="KW-0862">Zinc</keyword>
<evidence type="ECO:0000256" key="4">
    <source>
        <dbReference type="PROSITE-ProRule" id="PRU00134"/>
    </source>
</evidence>
<dbReference type="PROSITE" id="PS50865">
    <property type="entry name" value="ZF_MYND_2"/>
    <property type="match status" value="1"/>
</dbReference>
<proteinExistence type="predicted"/>
<evidence type="ECO:0000259" key="5">
    <source>
        <dbReference type="PROSITE" id="PS50865"/>
    </source>
</evidence>
<evidence type="ECO:0000313" key="6">
    <source>
        <dbReference type="EMBL" id="CAD9615833.1"/>
    </source>
</evidence>
<protein>
    <recommendedName>
        <fullName evidence="5">MYND-type domain-containing protein</fullName>
    </recommendedName>
</protein>
<dbReference type="SUPFAM" id="SSF144232">
    <property type="entry name" value="HIT/MYND zinc finger-like"/>
    <property type="match status" value="1"/>
</dbReference>
<evidence type="ECO:0000256" key="3">
    <source>
        <dbReference type="ARBA" id="ARBA00022833"/>
    </source>
</evidence>
<organism evidence="6">
    <name type="scientific">Leptocylindrus danicus</name>
    <dbReference type="NCBI Taxonomy" id="163516"/>
    <lineage>
        <taxon>Eukaryota</taxon>
        <taxon>Sar</taxon>
        <taxon>Stramenopiles</taxon>
        <taxon>Ochrophyta</taxon>
        <taxon>Bacillariophyta</taxon>
        <taxon>Coscinodiscophyceae</taxon>
        <taxon>Chaetocerotophycidae</taxon>
        <taxon>Leptocylindrales</taxon>
        <taxon>Leptocylindraceae</taxon>
        <taxon>Leptocylindrus</taxon>
    </lineage>
</organism>
<feature type="domain" description="MYND-type" evidence="5">
    <location>
        <begin position="327"/>
        <end position="368"/>
    </location>
</feature>
<reference evidence="6" key="1">
    <citation type="submission" date="2021-01" db="EMBL/GenBank/DDBJ databases">
        <authorList>
            <person name="Corre E."/>
            <person name="Pelletier E."/>
            <person name="Niang G."/>
            <person name="Scheremetjew M."/>
            <person name="Finn R."/>
            <person name="Kale V."/>
            <person name="Holt S."/>
            <person name="Cochrane G."/>
            <person name="Meng A."/>
            <person name="Brown T."/>
            <person name="Cohen L."/>
        </authorList>
    </citation>
    <scope>NUCLEOTIDE SEQUENCE</scope>
    <source>
        <strain evidence="6">B650</strain>
    </source>
</reference>
<dbReference type="Gene3D" id="6.10.140.2220">
    <property type="match status" value="1"/>
</dbReference>
<gene>
    <name evidence="6" type="ORF">LDAN0321_LOCUS21571</name>
</gene>
<dbReference type="EMBL" id="HBGY01034307">
    <property type="protein sequence ID" value="CAD9615833.1"/>
    <property type="molecule type" value="Transcribed_RNA"/>
</dbReference>
<keyword evidence="2 4" id="KW-0863">Zinc-finger</keyword>
<keyword evidence="1" id="KW-0479">Metal-binding</keyword>